<dbReference type="PANTHER" id="PTHR31902:SF22">
    <property type="entry name" value="SLL1203 PROTEIN"/>
    <property type="match status" value="1"/>
</dbReference>
<dbReference type="KEGG" id="rmar:GBA65_14640"/>
<dbReference type="InterPro" id="IPR036249">
    <property type="entry name" value="Thioredoxin-like_sf"/>
</dbReference>
<dbReference type="Proteomes" id="UP000502706">
    <property type="component" value="Chromosome"/>
</dbReference>
<dbReference type="Gene3D" id="3.40.30.10">
    <property type="entry name" value="Glutaredoxin"/>
    <property type="match status" value="1"/>
</dbReference>
<proteinExistence type="predicted"/>
<dbReference type="PANTHER" id="PTHR31902">
    <property type="entry name" value="ACTIN PATCHES DISTAL PROTEIN 1"/>
    <property type="match status" value="1"/>
</dbReference>
<protein>
    <submittedName>
        <fullName evidence="1">Sucrase ferredoxin</fullName>
    </submittedName>
</protein>
<dbReference type="PIRSF" id="PIRSF035042">
    <property type="entry name" value="UCP035042_thirdx"/>
    <property type="match status" value="1"/>
</dbReference>
<sequence length="332" mass="36810">METGGEPGFEGRLCSAVSRASGEEPTGSAVPFEHRLLVEVAPPWEGDVGASKNYPEGLWEALMGAWRRGSQVGMTAVLPDPEYSVGGSTRLIYLRRPDGPFAAFEKREYLLPDEHLVPAVGALFGEPEELARLEEYRCGTRSVRDIVVCTHGSHDACCGKFGYPVYETLRREHADPDGLRVWRASHLGGHRFAPTLVDYPEGRYWGRLEPGAIEGLVSRDVPASELRRFHRGWSGLESPFEQIAEGEILSREGWRWAGYLKRGRVLAADEDEHRAEVRVEYRNPDGTDSGSYTAVVEASGSVETLIDSGSEPLQEVRQYRVEYLEKTSQGGS</sequence>
<accession>A0A6G8PZA7</accession>
<dbReference type="Pfam" id="PF06999">
    <property type="entry name" value="Suc_Fer-like"/>
    <property type="match status" value="1"/>
</dbReference>
<dbReference type="RefSeq" id="WP_166397218.1">
    <property type="nucleotide sequence ID" value="NZ_CP045121.1"/>
</dbReference>
<dbReference type="EMBL" id="CP045121">
    <property type="protein sequence ID" value="QIN79551.1"/>
    <property type="molecule type" value="Genomic_DNA"/>
</dbReference>
<dbReference type="SUPFAM" id="SSF52833">
    <property type="entry name" value="Thioredoxin-like"/>
    <property type="match status" value="1"/>
</dbReference>
<organism evidence="1 2">
    <name type="scientific">Rubrobacter marinus</name>
    <dbReference type="NCBI Taxonomy" id="2653852"/>
    <lineage>
        <taxon>Bacteria</taxon>
        <taxon>Bacillati</taxon>
        <taxon>Actinomycetota</taxon>
        <taxon>Rubrobacteria</taxon>
        <taxon>Rubrobacterales</taxon>
        <taxon>Rubrobacteraceae</taxon>
        <taxon>Rubrobacter</taxon>
    </lineage>
</organism>
<evidence type="ECO:0000313" key="1">
    <source>
        <dbReference type="EMBL" id="QIN79551.1"/>
    </source>
</evidence>
<dbReference type="InterPro" id="IPR010350">
    <property type="entry name" value="Aim32/Apd1-like_bac"/>
</dbReference>
<name>A0A6G8PZA7_9ACTN</name>
<keyword evidence="2" id="KW-1185">Reference proteome</keyword>
<evidence type="ECO:0000313" key="2">
    <source>
        <dbReference type="Proteomes" id="UP000502706"/>
    </source>
</evidence>
<dbReference type="CDD" id="cd03062">
    <property type="entry name" value="TRX_Fd_Sucrase"/>
    <property type="match status" value="1"/>
</dbReference>
<reference evidence="1 2" key="1">
    <citation type="submission" date="2019-10" db="EMBL/GenBank/DDBJ databases">
        <title>Rubrobacter sp nov SCSIO 52915 isolated from a deep-sea sediment in the South China Sea.</title>
        <authorList>
            <person name="Chen R.W."/>
        </authorList>
    </citation>
    <scope>NUCLEOTIDE SEQUENCE [LARGE SCALE GENOMIC DNA]</scope>
    <source>
        <strain evidence="1 2">SCSIO 52915</strain>
    </source>
</reference>
<gene>
    <name evidence="1" type="ORF">GBA65_14640</name>
</gene>
<dbReference type="InterPro" id="IPR009737">
    <property type="entry name" value="Aim32/Apd1-like"/>
</dbReference>
<dbReference type="AlphaFoldDB" id="A0A6G8PZA7"/>